<name>A0A0V0R5P9_PSEPJ</name>
<reference evidence="4 5" key="1">
    <citation type="journal article" date="2015" name="Sci. Rep.">
        <title>Genome of the facultative scuticociliatosis pathogen Pseudocohnilembus persalinus provides insight into its virulence through horizontal gene transfer.</title>
        <authorList>
            <person name="Xiong J."/>
            <person name="Wang G."/>
            <person name="Cheng J."/>
            <person name="Tian M."/>
            <person name="Pan X."/>
            <person name="Warren A."/>
            <person name="Jiang C."/>
            <person name="Yuan D."/>
            <person name="Miao W."/>
        </authorList>
    </citation>
    <scope>NUCLEOTIDE SEQUENCE [LARGE SCALE GENOMIC DNA]</scope>
    <source>
        <strain evidence="4">36N120E</strain>
    </source>
</reference>
<evidence type="ECO:0000256" key="2">
    <source>
        <dbReference type="ARBA" id="ARBA00022490"/>
    </source>
</evidence>
<evidence type="ECO:0000313" key="5">
    <source>
        <dbReference type="Proteomes" id="UP000054937"/>
    </source>
</evidence>
<dbReference type="OrthoDB" id="4977at2759"/>
<dbReference type="OMA" id="ACISKPR"/>
<comment type="caution">
    <text evidence="4">The sequence shown here is derived from an EMBL/GenBank/DDBJ whole genome shotgun (WGS) entry which is preliminary data.</text>
</comment>
<proteinExistence type="predicted"/>
<organism evidence="4 5">
    <name type="scientific">Pseudocohnilembus persalinus</name>
    <name type="common">Ciliate</name>
    <dbReference type="NCBI Taxonomy" id="266149"/>
    <lineage>
        <taxon>Eukaryota</taxon>
        <taxon>Sar</taxon>
        <taxon>Alveolata</taxon>
        <taxon>Ciliophora</taxon>
        <taxon>Intramacronucleata</taxon>
        <taxon>Oligohymenophorea</taxon>
        <taxon>Scuticociliatia</taxon>
        <taxon>Philasterida</taxon>
        <taxon>Pseudocohnilembidae</taxon>
        <taxon>Pseudocohnilembus</taxon>
    </lineage>
</organism>
<evidence type="ECO:0000256" key="1">
    <source>
        <dbReference type="ARBA" id="ARBA00004496"/>
    </source>
</evidence>
<dbReference type="EMBL" id="LDAU01000044">
    <property type="protein sequence ID" value="KRX09826.1"/>
    <property type="molecule type" value="Genomic_DNA"/>
</dbReference>
<comment type="subcellular location">
    <subcellularLocation>
        <location evidence="1">Cytoplasm</location>
    </subcellularLocation>
</comment>
<dbReference type="InterPro" id="IPR028133">
    <property type="entry name" value="Dynamitin"/>
</dbReference>
<keyword evidence="3" id="KW-0175">Coiled coil</keyword>
<keyword evidence="2" id="KW-0963">Cytoplasm</keyword>
<protein>
    <submittedName>
        <fullName evidence="4">Uncharacterized protein</fullName>
    </submittedName>
</protein>
<dbReference type="GO" id="GO:0005737">
    <property type="term" value="C:cytoplasm"/>
    <property type="evidence" value="ECO:0007669"/>
    <property type="project" value="UniProtKB-SubCell"/>
</dbReference>
<dbReference type="GO" id="GO:0007017">
    <property type="term" value="P:microtubule-based process"/>
    <property type="evidence" value="ECO:0007669"/>
    <property type="project" value="InterPro"/>
</dbReference>
<dbReference type="Pfam" id="PF04912">
    <property type="entry name" value="Dynamitin"/>
    <property type="match status" value="1"/>
</dbReference>
<accession>A0A0V0R5P9</accession>
<gene>
    <name evidence="4" type="ORF">PPERSA_02698</name>
</gene>
<feature type="coiled-coil region" evidence="3">
    <location>
        <begin position="84"/>
        <end position="115"/>
    </location>
</feature>
<dbReference type="AlphaFoldDB" id="A0A0V0R5P9"/>
<evidence type="ECO:0000256" key="3">
    <source>
        <dbReference type="SAM" id="Coils"/>
    </source>
</evidence>
<keyword evidence="5" id="KW-1185">Reference proteome</keyword>
<sequence length="398" mass="46049">MSIVKNGDYYEIVIDNDQKDLQQTQLGKTDSESQNQNADYMDTTPVNPQQSFNKLYQQQQIISVSNSGRGGAQQVIVETPMEKLNRIKLEIQEFKEQMQFMNEKSQEQLNKEEQLDILQEIEILQKELANVASVSEFQKFFQVDKNQFKLENNIAVLKQELQEKVTQNLIKKIDQLKQQEQNPSGGQQQQSQKNKVEIFLDLEKSKLQEQSKFLELEKRIALLENALGKEEIGKINKNGTNKNPENSLLYKSEYLSNLVESFDNNQIKEYQEKLEKIVTDIEQIKNDKNLQGTSNNISPQELKKIQELYEKVNNIQGISDELPLLVDRLESLRFVHEESAGFMLNLSSLSELHNKVISQLGTNDQLLNKLQGNFTQNLGTIQNNVQNLEQRIQNLEKK</sequence>
<dbReference type="InParanoid" id="A0A0V0R5P9"/>
<evidence type="ECO:0000313" key="4">
    <source>
        <dbReference type="EMBL" id="KRX09826.1"/>
    </source>
</evidence>
<dbReference type="PANTHER" id="PTHR15346">
    <property type="entry name" value="DYNACTIN SUBUNIT"/>
    <property type="match status" value="1"/>
</dbReference>
<dbReference type="GO" id="GO:0005869">
    <property type="term" value="C:dynactin complex"/>
    <property type="evidence" value="ECO:0007669"/>
    <property type="project" value="InterPro"/>
</dbReference>
<dbReference type="Proteomes" id="UP000054937">
    <property type="component" value="Unassembled WGS sequence"/>
</dbReference>